<sequence>MTSQRFFDNLESENIVYKVYKNNLITYGMGKKNSKVITLGVLEKMLKSKNIKYQKDGQRLITASAKKTTKEGYDELKLTLEKLESGTIIGCVRGFGKNLGRVTPDMAITAYSSRLDLL</sequence>
<gene>
    <name evidence="1" type="ORF">A2824_03440</name>
</gene>
<organism evidence="1 2">
    <name type="scientific">Candidatus Nomurabacteria bacterium RIFCSPHIGHO2_01_FULL_42_16</name>
    <dbReference type="NCBI Taxonomy" id="1801743"/>
    <lineage>
        <taxon>Bacteria</taxon>
        <taxon>Candidatus Nomuraibacteriota</taxon>
    </lineage>
</organism>
<dbReference type="AlphaFoldDB" id="A0A1F6VIM1"/>
<reference evidence="1 2" key="1">
    <citation type="journal article" date="2016" name="Nat. Commun.">
        <title>Thousands of microbial genomes shed light on interconnected biogeochemical processes in an aquifer system.</title>
        <authorList>
            <person name="Anantharaman K."/>
            <person name="Brown C.T."/>
            <person name="Hug L.A."/>
            <person name="Sharon I."/>
            <person name="Castelle C.J."/>
            <person name="Probst A.J."/>
            <person name="Thomas B.C."/>
            <person name="Singh A."/>
            <person name="Wilkins M.J."/>
            <person name="Karaoz U."/>
            <person name="Brodie E.L."/>
            <person name="Williams K.H."/>
            <person name="Hubbard S.S."/>
            <person name="Banfield J.F."/>
        </authorList>
    </citation>
    <scope>NUCLEOTIDE SEQUENCE [LARGE SCALE GENOMIC DNA]</scope>
</reference>
<evidence type="ECO:0000313" key="2">
    <source>
        <dbReference type="Proteomes" id="UP000178059"/>
    </source>
</evidence>
<dbReference type="EMBL" id="MFTT01000024">
    <property type="protein sequence ID" value="OGI69493.1"/>
    <property type="molecule type" value="Genomic_DNA"/>
</dbReference>
<evidence type="ECO:0000313" key="1">
    <source>
        <dbReference type="EMBL" id="OGI69493.1"/>
    </source>
</evidence>
<name>A0A1F6VIM1_9BACT</name>
<accession>A0A1F6VIM1</accession>
<dbReference type="Proteomes" id="UP000178059">
    <property type="component" value="Unassembled WGS sequence"/>
</dbReference>
<comment type="caution">
    <text evidence="1">The sequence shown here is derived from an EMBL/GenBank/DDBJ whole genome shotgun (WGS) entry which is preliminary data.</text>
</comment>
<proteinExistence type="predicted"/>
<protein>
    <submittedName>
        <fullName evidence="1">Uncharacterized protein</fullName>
    </submittedName>
</protein>